<protein>
    <submittedName>
        <fullName evidence="2">Uncharacterized protein</fullName>
    </submittedName>
</protein>
<feature type="non-terminal residue" evidence="2">
    <location>
        <position position="1"/>
    </location>
</feature>
<dbReference type="AlphaFoldDB" id="A0A371ERJ2"/>
<sequence>VVRLHGFPKAIISGRDPCSLVNLSVLHLSSLSIGYCGFNRLSFDIILHFNPLLGLLLLCQDVAFEVSDRAYVKLHLHRQLSVVKMIALISLIILLREKALGNHSMQPNYSYSFKGYPSHTYHNKSRKNSDYMTHFMEPPTNRRSNLGRREHSSRTISLLIS</sequence>
<accession>A0A371ERJ2</accession>
<proteinExistence type="predicted"/>
<dbReference type="EMBL" id="QJKJ01012447">
    <property type="protein sequence ID" value="RDX68642.1"/>
    <property type="molecule type" value="Genomic_DNA"/>
</dbReference>
<name>A0A371ERJ2_MUCPR</name>
<evidence type="ECO:0000256" key="1">
    <source>
        <dbReference type="SAM" id="MobiDB-lite"/>
    </source>
</evidence>
<feature type="region of interest" description="Disordered" evidence="1">
    <location>
        <begin position="130"/>
        <end position="161"/>
    </location>
</feature>
<keyword evidence="3" id="KW-1185">Reference proteome</keyword>
<organism evidence="2 3">
    <name type="scientific">Mucuna pruriens</name>
    <name type="common">Velvet bean</name>
    <name type="synonym">Dolichos pruriens</name>
    <dbReference type="NCBI Taxonomy" id="157652"/>
    <lineage>
        <taxon>Eukaryota</taxon>
        <taxon>Viridiplantae</taxon>
        <taxon>Streptophyta</taxon>
        <taxon>Embryophyta</taxon>
        <taxon>Tracheophyta</taxon>
        <taxon>Spermatophyta</taxon>
        <taxon>Magnoliopsida</taxon>
        <taxon>eudicotyledons</taxon>
        <taxon>Gunneridae</taxon>
        <taxon>Pentapetalae</taxon>
        <taxon>rosids</taxon>
        <taxon>fabids</taxon>
        <taxon>Fabales</taxon>
        <taxon>Fabaceae</taxon>
        <taxon>Papilionoideae</taxon>
        <taxon>50 kb inversion clade</taxon>
        <taxon>NPAAA clade</taxon>
        <taxon>indigoferoid/millettioid clade</taxon>
        <taxon>Phaseoleae</taxon>
        <taxon>Mucuna</taxon>
    </lineage>
</organism>
<comment type="caution">
    <text evidence="2">The sequence shown here is derived from an EMBL/GenBank/DDBJ whole genome shotgun (WGS) entry which is preliminary data.</text>
</comment>
<gene>
    <name evidence="2" type="ORF">CR513_52348</name>
</gene>
<reference evidence="2" key="1">
    <citation type="submission" date="2018-05" db="EMBL/GenBank/DDBJ databases">
        <title>Draft genome of Mucuna pruriens seed.</title>
        <authorList>
            <person name="Nnadi N.E."/>
            <person name="Vos R."/>
            <person name="Hasami M.H."/>
            <person name="Devisetty U.K."/>
            <person name="Aguiy J.C."/>
        </authorList>
    </citation>
    <scope>NUCLEOTIDE SEQUENCE [LARGE SCALE GENOMIC DNA]</scope>
    <source>
        <strain evidence="2">JCA_2017</strain>
    </source>
</reference>
<evidence type="ECO:0000313" key="3">
    <source>
        <dbReference type="Proteomes" id="UP000257109"/>
    </source>
</evidence>
<dbReference type="Proteomes" id="UP000257109">
    <property type="component" value="Unassembled WGS sequence"/>
</dbReference>
<evidence type="ECO:0000313" key="2">
    <source>
        <dbReference type="EMBL" id="RDX68642.1"/>
    </source>
</evidence>